<evidence type="ECO:0000313" key="1">
    <source>
        <dbReference type="EMBL" id="CAD8197528.1"/>
    </source>
</evidence>
<dbReference type="Proteomes" id="UP000689195">
    <property type="component" value="Unassembled WGS sequence"/>
</dbReference>
<protein>
    <submittedName>
        <fullName evidence="1">Uncharacterized protein</fullName>
    </submittedName>
</protein>
<reference evidence="1" key="1">
    <citation type="submission" date="2021-01" db="EMBL/GenBank/DDBJ databases">
        <authorList>
            <consortium name="Genoscope - CEA"/>
            <person name="William W."/>
        </authorList>
    </citation>
    <scope>NUCLEOTIDE SEQUENCE</scope>
</reference>
<sequence>MHFCTEHHQQPFNLICVAQHYCQRKLCQECQHEHGVDSKQILSIHKFQDKLKKRVEKFNLITQISQQNYTSLHLNFKSLLVQSEEMIKNMYQNLTQSINKIFDMVEQEDQYYHNLLSQFTNPLELSYIDINKLVQILKEKTLENWNSQKEQYLSQLNKVRQWLDIEMSNFVGKFNRDLIKDVESIVKIEKIELTDDYYWQEGIKEYECQQYTKTPNNDLIAVKAKFTVTKTKNKEIIYSSYGMSQRIEQIKEISNKKPELLRNLDQIKHLQWVGEYGSNHKKVGKWIVTWKGQSLYGVGGLYSDDGKKQGKWKELIPNYCDEAQVYEFGEYVNDERNGIWKYILSTTEIGGGLYLENGKKNGQWIELSDNFWSLSQVTYHGQYQNGNKLGKWEINYHNEIIGGGSYLENCYKNGYWEEQNDNFFCDCQVTYNGIYKKGIKIGKWNTNYRYNSDQQFEQIGGGNYDDHGIKNGKWTELSEKFWNLNQVIYHGNYHIGKKYGKWEELERNKWMKHEGFKKIGEQKYEDQCVIF</sequence>
<keyword evidence="2" id="KW-1185">Reference proteome</keyword>
<dbReference type="EMBL" id="CAJJDO010000115">
    <property type="protein sequence ID" value="CAD8197528.1"/>
    <property type="molecule type" value="Genomic_DNA"/>
</dbReference>
<dbReference type="OrthoDB" id="316821at2759"/>
<evidence type="ECO:0000313" key="2">
    <source>
        <dbReference type="Proteomes" id="UP000689195"/>
    </source>
</evidence>
<accession>A0A8S1X953</accession>
<dbReference type="AlphaFoldDB" id="A0A8S1X953"/>
<comment type="caution">
    <text evidence="1">The sequence shown here is derived from an EMBL/GenBank/DDBJ whole genome shotgun (WGS) entry which is preliminary data.</text>
</comment>
<dbReference type="PANTHER" id="PTHR33706">
    <property type="entry name" value="MORN VARIANT REPEAT PROTEIN"/>
    <property type="match status" value="1"/>
</dbReference>
<organism evidence="1 2">
    <name type="scientific">Paramecium pentaurelia</name>
    <dbReference type="NCBI Taxonomy" id="43138"/>
    <lineage>
        <taxon>Eukaryota</taxon>
        <taxon>Sar</taxon>
        <taxon>Alveolata</taxon>
        <taxon>Ciliophora</taxon>
        <taxon>Intramacronucleata</taxon>
        <taxon>Oligohymenophorea</taxon>
        <taxon>Peniculida</taxon>
        <taxon>Parameciidae</taxon>
        <taxon>Paramecium</taxon>
    </lineage>
</organism>
<dbReference type="PANTHER" id="PTHR33706:SF1">
    <property type="entry name" value="TPR REPEAT PROTEIN"/>
    <property type="match status" value="1"/>
</dbReference>
<gene>
    <name evidence="1" type="ORF">PPENT_87.1.T1150151</name>
</gene>
<name>A0A8S1X953_9CILI</name>
<proteinExistence type="predicted"/>